<dbReference type="Proteomes" id="UP001362999">
    <property type="component" value="Unassembled WGS sequence"/>
</dbReference>
<evidence type="ECO:0000256" key="1">
    <source>
        <dbReference type="SAM" id="MobiDB-lite"/>
    </source>
</evidence>
<keyword evidence="3" id="KW-1185">Reference proteome</keyword>
<gene>
    <name evidence="2" type="ORF">R3P38DRAFT_3189715</name>
</gene>
<evidence type="ECO:0000313" key="2">
    <source>
        <dbReference type="EMBL" id="KAK7028249.1"/>
    </source>
</evidence>
<comment type="caution">
    <text evidence="2">The sequence shown here is derived from an EMBL/GenBank/DDBJ whole genome shotgun (WGS) entry which is preliminary data.</text>
</comment>
<sequence>MTSLPIATPSPDPPPRRRQANQRNGREPRPRWQTPEYDGPEEMLTLTATKTLCRYLESTQEGTRGSELDITCWGRPDIVNPFALNTPCRISVQ</sequence>
<name>A0AAW0BNE3_9AGAR</name>
<dbReference type="AlphaFoldDB" id="A0AAW0BNE3"/>
<feature type="region of interest" description="Disordered" evidence="1">
    <location>
        <begin position="1"/>
        <end position="40"/>
    </location>
</feature>
<proteinExistence type="predicted"/>
<reference evidence="2 3" key="1">
    <citation type="journal article" date="2024" name="J Genomics">
        <title>Draft genome sequencing and assembly of Favolaschia claudopus CIRM-BRFM 2984 isolated from oak limbs.</title>
        <authorList>
            <person name="Navarro D."/>
            <person name="Drula E."/>
            <person name="Chaduli D."/>
            <person name="Cazenave R."/>
            <person name="Ahrendt S."/>
            <person name="Wang J."/>
            <person name="Lipzen A."/>
            <person name="Daum C."/>
            <person name="Barry K."/>
            <person name="Grigoriev I.V."/>
            <person name="Favel A."/>
            <person name="Rosso M.N."/>
            <person name="Martin F."/>
        </authorList>
    </citation>
    <scope>NUCLEOTIDE SEQUENCE [LARGE SCALE GENOMIC DNA]</scope>
    <source>
        <strain evidence="2 3">CIRM-BRFM 2984</strain>
    </source>
</reference>
<dbReference type="EMBL" id="JAWWNJ010000028">
    <property type="protein sequence ID" value="KAK7028249.1"/>
    <property type="molecule type" value="Genomic_DNA"/>
</dbReference>
<organism evidence="2 3">
    <name type="scientific">Favolaschia claudopus</name>
    <dbReference type="NCBI Taxonomy" id="2862362"/>
    <lineage>
        <taxon>Eukaryota</taxon>
        <taxon>Fungi</taxon>
        <taxon>Dikarya</taxon>
        <taxon>Basidiomycota</taxon>
        <taxon>Agaricomycotina</taxon>
        <taxon>Agaricomycetes</taxon>
        <taxon>Agaricomycetidae</taxon>
        <taxon>Agaricales</taxon>
        <taxon>Marasmiineae</taxon>
        <taxon>Mycenaceae</taxon>
        <taxon>Favolaschia</taxon>
    </lineage>
</organism>
<accession>A0AAW0BNE3</accession>
<protein>
    <submittedName>
        <fullName evidence="2">Uncharacterized protein</fullName>
    </submittedName>
</protein>
<evidence type="ECO:0000313" key="3">
    <source>
        <dbReference type="Proteomes" id="UP001362999"/>
    </source>
</evidence>